<evidence type="ECO:0000313" key="1">
    <source>
        <dbReference type="EMBL" id="RDY70043.1"/>
    </source>
</evidence>
<dbReference type="AlphaFoldDB" id="A0A3D8VL82"/>
<proteinExistence type="predicted"/>
<dbReference type="EMBL" id="QTLC01000051">
    <property type="protein sequence ID" value="RDY70043.1"/>
    <property type="molecule type" value="Genomic_DNA"/>
</dbReference>
<protein>
    <submittedName>
        <fullName evidence="1">Uncharacterized protein</fullName>
    </submittedName>
</protein>
<organism evidence="1 2">
    <name type="scientific">Halobacillus trueperi</name>
    <dbReference type="NCBI Taxonomy" id="156205"/>
    <lineage>
        <taxon>Bacteria</taxon>
        <taxon>Bacillati</taxon>
        <taxon>Bacillota</taxon>
        <taxon>Bacilli</taxon>
        <taxon>Bacillales</taxon>
        <taxon>Bacillaceae</taxon>
        <taxon>Halobacillus</taxon>
    </lineage>
</organism>
<gene>
    <name evidence="1" type="ORF">DXT76_15050</name>
</gene>
<dbReference type="RefSeq" id="WP_115894644.1">
    <property type="nucleotide sequence ID" value="NZ_QTLC01000051.1"/>
</dbReference>
<evidence type="ECO:0000313" key="2">
    <source>
        <dbReference type="Proteomes" id="UP000257032"/>
    </source>
</evidence>
<reference evidence="1 2" key="1">
    <citation type="submission" date="2018-08" db="EMBL/GenBank/DDBJ databases">
        <title>Genome sequence of strict halophilic Halobacillus trueperi SS1 isolated from Lunsu, a salty water body of North West Himalayas.</title>
        <authorList>
            <person name="Gupta S."/>
            <person name="Sharma P."/>
            <person name="Dev K."/>
            <person name="Baumler D."/>
            <person name="Sourirajan A."/>
        </authorList>
    </citation>
    <scope>NUCLEOTIDE SEQUENCE [LARGE SCALE GENOMIC DNA]</scope>
    <source>
        <strain evidence="1 2">SS1</strain>
    </source>
</reference>
<name>A0A3D8VL82_9BACI</name>
<dbReference type="Proteomes" id="UP000257032">
    <property type="component" value="Unassembled WGS sequence"/>
</dbReference>
<accession>A0A3D8VL82</accession>
<sequence>MKSRWLVLLSLLIIIIIVGKMYENHRLQQLSWLIPDDRETFEYMHFSVGKQSPEGGGIYQWSTEDEQVARELLEYLGDFKVKKINEGRYNEDLNQGERFKFEIHHTGRNPIIVHGKETGVHLLVGNYYEIVDDRIDIEWLRVFSDQHGGEA</sequence>
<comment type="caution">
    <text evidence="1">The sequence shown here is derived from an EMBL/GenBank/DDBJ whole genome shotgun (WGS) entry which is preliminary data.</text>
</comment>